<dbReference type="Pfam" id="PF12838">
    <property type="entry name" value="Fer4_7"/>
    <property type="match status" value="2"/>
</dbReference>
<feature type="domain" description="4Fe-4S ferredoxin-type" evidence="7">
    <location>
        <begin position="55"/>
        <end position="86"/>
    </location>
</feature>
<dbReference type="PROSITE" id="PS00198">
    <property type="entry name" value="4FE4S_FER_1"/>
    <property type="match status" value="1"/>
</dbReference>
<name>A0A0B9H5F0_9GAMM</name>
<dbReference type="AlphaFoldDB" id="A0A0B9H5F0"/>
<dbReference type="Gene3D" id="3.30.70.20">
    <property type="match status" value="2"/>
</dbReference>
<dbReference type="SUPFAM" id="SSF54862">
    <property type="entry name" value="4Fe-4S ferredoxins"/>
    <property type="match status" value="1"/>
</dbReference>
<dbReference type="InterPro" id="IPR004496">
    <property type="entry name" value="NapF"/>
</dbReference>
<dbReference type="PANTHER" id="PTHR24960:SF79">
    <property type="entry name" value="PHOTOSYSTEM I IRON-SULFUR CENTER"/>
    <property type="match status" value="1"/>
</dbReference>
<organism evidence="8 9">
    <name type="scientific">Photobacterium gaetbulicola</name>
    <dbReference type="NCBI Taxonomy" id="1295392"/>
    <lineage>
        <taxon>Bacteria</taxon>
        <taxon>Pseudomonadati</taxon>
        <taxon>Pseudomonadota</taxon>
        <taxon>Gammaproteobacteria</taxon>
        <taxon>Vibrionales</taxon>
        <taxon>Vibrionaceae</taxon>
        <taxon>Photobacterium</taxon>
    </lineage>
</organism>
<evidence type="ECO:0000256" key="5">
    <source>
        <dbReference type="ARBA" id="ARBA00023014"/>
    </source>
</evidence>
<dbReference type="PROSITE" id="PS51379">
    <property type="entry name" value="4FE4S_FER_2"/>
    <property type="match status" value="3"/>
</dbReference>
<keyword evidence="6" id="KW-0963">Cytoplasm</keyword>
<keyword evidence="2 6" id="KW-0479">Metal-binding</keyword>
<evidence type="ECO:0000313" key="8">
    <source>
        <dbReference type="EMBL" id="KHT64097.1"/>
    </source>
</evidence>
<comment type="subunit">
    <text evidence="6">Interacts with the cytoplasmic NapA precursor.</text>
</comment>
<feature type="binding site" evidence="6">
    <location>
        <position position="138"/>
    </location>
    <ligand>
        <name>[4Fe-4S] cluster</name>
        <dbReference type="ChEBI" id="CHEBI:49883"/>
        <label>3</label>
    </ligand>
</feature>
<comment type="subcellular location">
    <subcellularLocation>
        <location evidence="6">Cytoplasm</location>
    </subcellularLocation>
</comment>
<evidence type="ECO:0000256" key="6">
    <source>
        <dbReference type="HAMAP-Rule" id="MF_02201"/>
    </source>
</evidence>
<dbReference type="EMBL" id="JWLZ01000124">
    <property type="protein sequence ID" value="KHT64097.1"/>
    <property type="molecule type" value="Genomic_DNA"/>
</dbReference>
<keyword evidence="4 6" id="KW-0408">Iron</keyword>
<proteinExistence type="inferred from homology"/>
<dbReference type="GO" id="GO:0051539">
    <property type="term" value="F:4 iron, 4 sulfur cluster binding"/>
    <property type="evidence" value="ECO:0007669"/>
    <property type="project" value="UniProtKB-UniRule"/>
</dbReference>
<dbReference type="InterPro" id="IPR050157">
    <property type="entry name" value="PSI_iron-sulfur_center"/>
</dbReference>
<feature type="binding site" evidence="6">
    <location>
        <position position="148"/>
    </location>
    <ligand>
        <name>[4Fe-4S] cluster</name>
        <dbReference type="ChEBI" id="CHEBI:49883"/>
        <label>3</label>
    </ligand>
</feature>
<dbReference type="CDD" id="cd10564">
    <property type="entry name" value="NapF_like"/>
    <property type="match status" value="1"/>
</dbReference>
<dbReference type="GO" id="GO:0046872">
    <property type="term" value="F:metal ion binding"/>
    <property type="evidence" value="ECO:0007669"/>
    <property type="project" value="UniProtKB-KW"/>
</dbReference>
<evidence type="ECO:0000256" key="1">
    <source>
        <dbReference type="ARBA" id="ARBA00022485"/>
    </source>
</evidence>
<evidence type="ECO:0000313" key="9">
    <source>
        <dbReference type="Proteomes" id="UP000031278"/>
    </source>
</evidence>
<comment type="caution">
    <text evidence="8">The sequence shown here is derived from an EMBL/GenBank/DDBJ whole genome shotgun (WGS) entry which is preliminary data.</text>
</comment>
<dbReference type="RefSeq" id="WP_039460650.1">
    <property type="nucleotide sequence ID" value="NZ_JWLZ01000124.1"/>
</dbReference>
<feature type="binding site" evidence="6">
    <location>
        <position position="72"/>
    </location>
    <ligand>
        <name>[4Fe-4S] cluster</name>
        <dbReference type="ChEBI" id="CHEBI:49883"/>
        <label>2</label>
    </ligand>
</feature>
<dbReference type="Proteomes" id="UP000031278">
    <property type="component" value="Unassembled WGS sequence"/>
</dbReference>
<feature type="domain" description="4Fe-4S ferredoxin-type" evidence="7">
    <location>
        <begin position="129"/>
        <end position="158"/>
    </location>
</feature>
<gene>
    <name evidence="6" type="primary">napF</name>
    <name evidence="8" type="ORF">RJ45_08375</name>
</gene>
<feature type="binding site" evidence="6">
    <location>
        <position position="141"/>
    </location>
    <ligand>
        <name>[4Fe-4S] cluster</name>
        <dbReference type="ChEBI" id="CHEBI:49883"/>
        <label>3</label>
    </ligand>
</feature>
<sequence length="163" mass="18231">MFDRSRRRLLTRRRKPDLQRMPWVVEEEIFTDTCTRCNKCINACETHIIAKGDGGFPSVDFQRGECTFCYRCAEACPEPLFQPQSEQPWPLVAQVNEGCLAHQNIECRSCGDACEVMAIRFKLQLGGVARPELDPSVCTGCGGCVSVCPASAIIMVNHDNEEN</sequence>
<comment type="similarity">
    <text evidence="6">Belongs to the NapF family.</text>
</comment>
<dbReference type="NCBIfam" id="TIGR00402">
    <property type="entry name" value="napF"/>
    <property type="match status" value="1"/>
</dbReference>
<feature type="binding site" evidence="6">
    <location>
        <position position="37"/>
    </location>
    <ligand>
        <name>[4Fe-4S] cluster</name>
        <dbReference type="ChEBI" id="CHEBI:49883"/>
        <label>1</label>
    </ligand>
</feature>
<feature type="binding site" evidence="6">
    <location>
        <position position="76"/>
    </location>
    <ligand>
        <name>[4Fe-4S] cluster</name>
        <dbReference type="ChEBI" id="CHEBI:49883"/>
        <label>2</label>
    </ligand>
</feature>
<reference evidence="8 9" key="1">
    <citation type="submission" date="2014-12" db="EMBL/GenBank/DDBJ databases">
        <title>Genome sequencing of Photobacterium gaetbulicola AD005a.</title>
        <authorList>
            <person name="Adrian T.G.S."/>
            <person name="Chan K.G."/>
        </authorList>
    </citation>
    <scope>NUCLEOTIDE SEQUENCE [LARGE SCALE GENOMIC DNA]</scope>
    <source>
        <strain evidence="8 9">AD005a</strain>
    </source>
</reference>
<accession>A0A0B9H5F0</accession>
<evidence type="ECO:0000256" key="2">
    <source>
        <dbReference type="ARBA" id="ARBA00022723"/>
    </source>
</evidence>
<feature type="binding site" evidence="6">
    <location>
        <position position="44"/>
    </location>
    <ligand>
        <name>[4Fe-4S] cluster</name>
        <dbReference type="ChEBI" id="CHEBI:49883"/>
        <label>1</label>
    </ligand>
</feature>
<protein>
    <recommendedName>
        <fullName evidence="6">Ferredoxin-type protein NapF</fullName>
    </recommendedName>
</protein>
<feature type="binding site" evidence="6">
    <location>
        <position position="66"/>
    </location>
    <ligand>
        <name>[4Fe-4S] cluster</name>
        <dbReference type="ChEBI" id="CHEBI:49883"/>
        <label>2</label>
    </ligand>
</feature>
<comment type="function">
    <text evidence="6">Could be involved in the maturation of NapA, the catalytic subunit of the periplasmic nitrate reductase, before its export into the periplasm.</text>
</comment>
<feature type="binding site" evidence="6">
    <location>
        <position position="69"/>
    </location>
    <ligand>
        <name>[4Fe-4S] cluster</name>
        <dbReference type="ChEBI" id="CHEBI:49883"/>
        <label>2</label>
    </ligand>
</feature>
<dbReference type="PANTHER" id="PTHR24960">
    <property type="entry name" value="PHOTOSYSTEM I IRON-SULFUR CENTER-RELATED"/>
    <property type="match status" value="1"/>
</dbReference>
<evidence type="ECO:0000256" key="3">
    <source>
        <dbReference type="ARBA" id="ARBA00022737"/>
    </source>
</evidence>
<keyword evidence="3 6" id="KW-0677">Repeat</keyword>
<evidence type="ECO:0000256" key="4">
    <source>
        <dbReference type="ARBA" id="ARBA00023004"/>
    </source>
</evidence>
<feature type="domain" description="4Fe-4S ferredoxin-type" evidence="7">
    <location>
        <begin position="25"/>
        <end position="54"/>
    </location>
</feature>
<dbReference type="GO" id="GO:0005737">
    <property type="term" value="C:cytoplasm"/>
    <property type="evidence" value="ECO:0007669"/>
    <property type="project" value="UniProtKB-SubCell"/>
</dbReference>
<evidence type="ECO:0000259" key="7">
    <source>
        <dbReference type="PROSITE" id="PS51379"/>
    </source>
</evidence>
<dbReference type="HAMAP" id="MF_02201">
    <property type="entry name" value="NapF"/>
    <property type="match status" value="1"/>
</dbReference>
<feature type="binding site" evidence="6">
    <location>
        <position position="144"/>
    </location>
    <ligand>
        <name>[4Fe-4S] cluster</name>
        <dbReference type="ChEBI" id="CHEBI:49883"/>
        <label>3</label>
    </ligand>
</feature>
<dbReference type="InterPro" id="IPR017900">
    <property type="entry name" value="4Fe4S_Fe_S_CS"/>
</dbReference>
<comment type="cofactor">
    <cofactor evidence="6">
        <name>[4Fe-4S] cluster</name>
        <dbReference type="ChEBI" id="CHEBI:49883"/>
    </cofactor>
</comment>
<feature type="binding site" evidence="6">
    <location>
        <position position="40"/>
    </location>
    <ligand>
        <name>[4Fe-4S] cluster</name>
        <dbReference type="ChEBI" id="CHEBI:49883"/>
        <label>1</label>
    </ligand>
</feature>
<keyword evidence="5 6" id="KW-0411">Iron-sulfur</keyword>
<dbReference type="FunFam" id="3.30.70.20:FF:000024">
    <property type="entry name" value="Ferredoxin-type protein NapF"/>
    <property type="match status" value="1"/>
</dbReference>
<dbReference type="InterPro" id="IPR017896">
    <property type="entry name" value="4Fe4S_Fe-S-bd"/>
</dbReference>
<feature type="binding site" evidence="6">
    <location>
        <position position="34"/>
    </location>
    <ligand>
        <name>[4Fe-4S] cluster</name>
        <dbReference type="ChEBI" id="CHEBI:49883"/>
        <label>1</label>
    </ligand>
</feature>
<keyword evidence="1 6" id="KW-0004">4Fe-4S</keyword>